<dbReference type="AlphaFoldDB" id="A0A6J4PDZ8"/>
<evidence type="ECO:0000313" key="1">
    <source>
        <dbReference type="EMBL" id="CAA9413203.1"/>
    </source>
</evidence>
<dbReference type="EMBL" id="CADCUR010000224">
    <property type="protein sequence ID" value="CAA9413203.1"/>
    <property type="molecule type" value="Genomic_DNA"/>
</dbReference>
<sequence length="47" mass="5342">MQIDKRTLIETGTTNTSLKLFLINKCFRHISCEVTGHTSEKTSLCNK</sequence>
<name>A0A6J4PDZ8_9BACT</name>
<proteinExistence type="predicted"/>
<reference evidence="1" key="1">
    <citation type="submission" date="2020-02" db="EMBL/GenBank/DDBJ databases">
        <authorList>
            <person name="Meier V. D."/>
        </authorList>
    </citation>
    <scope>NUCLEOTIDE SEQUENCE</scope>
    <source>
        <strain evidence="1">AVDCRST_MAG74</strain>
    </source>
</reference>
<gene>
    <name evidence="1" type="ORF">AVDCRST_MAG74-2766</name>
</gene>
<organism evidence="1">
    <name type="scientific">uncultured Pyrinomonadaceae bacterium</name>
    <dbReference type="NCBI Taxonomy" id="2283094"/>
    <lineage>
        <taxon>Bacteria</taxon>
        <taxon>Pseudomonadati</taxon>
        <taxon>Acidobacteriota</taxon>
        <taxon>Blastocatellia</taxon>
        <taxon>Blastocatellales</taxon>
        <taxon>Pyrinomonadaceae</taxon>
        <taxon>environmental samples</taxon>
    </lineage>
</organism>
<accession>A0A6J4PDZ8</accession>
<protein>
    <submittedName>
        <fullName evidence="1">Uncharacterized protein</fullName>
    </submittedName>
</protein>